<name>A0A918A093_9ACTN</name>
<sequence>MLKSKVITMSAPEGNPCSRSGHVFESDFADFGDFEQELISAIADGRQEND</sequence>
<dbReference type="Proteomes" id="UP000660745">
    <property type="component" value="Unassembled WGS sequence"/>
</dbReference>
<gene>
    <name evidence="1" type="ORF">GCM10012278_07480</name>
</gene>
<reference evidence="1" key="1">
    <citation type="journal article" date="2014" name="Int. J. Syst. Evol. Microbiol.">
        <title>Complete genome sequence of Corynebacterium casei LMG S-19264T (=DSM 44701T), isolated from a smear-ripened cheese.</title>
        <authorList>
            <consortium name="US DOE Joint Genome Institute (JGI-PGF)"/>
            <person name="Walter F."/>
            <person name="Albersmeier A."/>
            <person name="Kalinowski J."/>
            <person name="Ruckert C."/>
        </authorList>
    </citation>
    <scope>NUCLEOTIDE SEQUENCE</scope>
    <source>
        <strain evidence="1">CGMCC 4.7430</strain>
    </source>
</reference>
<keyword evidence="2" id="KW-1185">Reference proteome</keyword>
<dbReference type="EMBL" id="BMNK01000001">
    <property type="protein sequence ID" value="GGP01999.1"/>
    <property type="molecule type" value="Genomic_DNA"/>
</dbReference>
<evidence type="ECO:0000313" key="1">
    <source>
        <dbReference type="EMBL" id="GGP01999.1"/>
    </source>
</evidence>
<protein>
    <submittedName>
        <fullName evidence="1">Uncharacterized protein</fullName>
    </submittedName>
</protein>
<evidence type="ECO:0000313" key="2">
    <source>
        <dbReference type="Proteomes" id="UP000660745"/>
    </source>
</evidence>
<comment type="caution">
    <text evidence="1">The sequence shown here is derived from an EMBL/GenBank/DDBJ whole genome shotgun (WGS) entry which is preliminary data.</text>
</comment>
<proteinExistence type="predicted"/>
<accession>A0A918A093</accession>
<organism evidence="1 2">
    <name type="scientific">Nonomuraea glycinis</name>
    <dbReference type="NCBI Taxonomy" id="2047744"/>
    <lineage>
        <taxon>Bacteria</taxon>
        <taxon>Bacillati</taxon>
        <taxon>Actinomycetota</taxon>
        <taxon>Actinomycetes</taxon>
        <taxon>Streptosporangiales</taxon>
        <taxon>Streptosporangiaceae</taxon>
        <taxon>Nonomuraea</taxon>
    </lineage>
</organism>
<dbReference type="AlphaFoldDB" id="A0A918A093"/>
<reference evidence="1" key="2">
    <citation type="submission" date="2020-09" db="EMBL/GenBank/DDBJ databases">
        <authorList>
            <person name="Sun Q."/>
            <person name="Zhou Y."/>
        </authorList>
    </citation>
    <scope>NUCLEOTIDE SEQUENCE</scope>
    <source>
        <strain evidence="1">CGMCC 4.7430</strain>
    </source>
</reference>